<evidence type="ECO:0000313" key="2">
    <source>
        <dbReference type="Proteomes" id="UP000276133"/>
    </source>
</evidence>
<evidence type="ECO:0000313" key="1">
    <source>
        <dbReference type="EMBL" id="RNA27494.1"/>
    </source>
</evidence>
<gene>
    <name evidence="1" type="ORF">BpHYR1_050263</name>
</gene>
<proteinExistence type="predicted"/>
<sequence length="60" mass="6896">MALKYPCARHQNKLESDVAVSNITTVDSNASCWLISKDIQVTQSELQENNLIYCWFSQIF</sequence>
<keyword evidence="2" id="KW-1185">Reference proteome</keyword>
<dbReference type="AlphaFoldDB" id="A0A3M7RV89"/>
<accession>A0A3M7RV89</accession>
<reference evidence="1 2" key="1">
    <citation type="journal article" date="2018" name="Sci. Rep.">
        <title>Genomic signatures of local adaptation to the degree of environmental predictability in rotifers.</title>
        <authorList>
            <person name="Franch-Gras L."/>
            <person name="Hahn C."/>
            <person name="Garcia-Roger E.M."/>
            <person name="Carmona M.J."/>
            <person name="Serra M."/>
            <person name="Gomez A."/>
        </authorList>
    </citation>
    <scope>NUCLEOTIDE SEQUENCE [LARGE SCALE GENOMIC DNA]</scope>
    <source>
        <strain evidence="1">HYR1</strain>
    </source>
</reference>
<organism evidence="1 2">
    <name type="scientific">Brachionus plicatilis</name>
    <name type="common">Marine rotifer</name>
    <name type="synonym">Brachionus muelleri</name>
    <dbReference type="NCBI Taxonomy" id="10195"/>
    <lineage>
        <taxon>Eukaryota</taxon>
        <taxon>Metazoa</taxon>
        <taxon>Spiralia</taxon>
        <taxon>Gnathifera</taxon>
        <taxon>Rotifera</taxon>
        <taxon>Eurotatoria</taxon>
        <taxon>Monogononta</taxon>
        <taxon>Pseudotrocha</taxon>
        <taxon>Ploima</taxon>
        <taxon>Brachionidae</taxon>
        <taxon>Brachionus</taxon>
    </lineage>
</organism>
<dbReference type="EMBL" id="REGN01002533">
    <property type="protein sequence ID" value="RNA27494.1"/>
    <property type="molecule type" value="Genomic_DNA"/>
</dbReference>
<protein>
    <submittedName>
        <fullName evidence="1">Uncharacterized protein</fullName>
    </submittedName>
</protein>
<dbReference type="Proteomes" id="UP000276133">
    <property type="component" value="Unassembled WGS sequence"/>
</dbReference>
<name>A0A3M7RV89_BRAPC</name>
<comment type="caution">
    <text evidence="1">The sequence shown here is derived from an EMBL/GenBank/DDBJ whole genome shotgun (WGS) entry which is preliminary data.</text>
</comment>